<feature type="transmembrane region" description="Helical" evidence="7">
    <location>
        <begin position="436"/>
        <end position="455"/>
    </location>
</feature>
<evidence type="ECO:0000259" key="8">
    <source>
        <dbReference type="Pfam" id="PF02687"/>
    </source>
</evidence>
<feature type="domain" description="ABC3 transporter permease C-terminal" evidence="8">
    <location>
        <begin position="666"/>
        <end position="774"/>
    </location>
</feature>
<keyword evidence="5 7" id="KW-1133">Transmembrane helix</keyword>
<reference evidence="10" key="1">
    <citation type="submission" date="2019-10" db="EMBL/GenBank/DDBJ databases">
        <title>Lacipirellula parvula gen. nov., sp. nov., representing a lineage of planctomycetes widespread in freshwater anoxic habitats, and description of the family Lacipirellulaceae.</title>
        <authorList>
            <person name="Dedysh S.N."/>
            <person name="Kulichevskaya I.S."/>
            <person name="Beletsky A.V."/>
            <person name="Rakitin A.L."/>
            <person name="Mardanov A.V."/>
            <person name="Ivanova A.A."/>
            <person name="Saltykova V.X."/>
            <person name="Rijpstra W.I.C."/>
            <person name="Sinninghe Damste J.S."/>
            <person name="Ravin N.V."/>
        </authorList>
    </citation>
    <scope>NUCLEOTIDE SEQUENCE [LARGE SCALE GENOMIC DNA]</scope>
    <source>
        <strain evidence="10">PX69</strain>
    </source>
</reference>
<evidence type="ECO:0000256" key="4">
    <source>
        <dbReference type="ARBA" id="ARBA00022692"/>
    </source>
</evidence>
<evidence type="ECO:0000256" key="7">
    <source>
        <dbReference type="SAM" id="Phobius"/>
    </source>
</evidence>
<feature type="transmembrane region" description="Helical" evidence="7">
    <location>
        <begin position="268"/>
        <end position="288"/>
    </location>
</feature>
<evidence type="ECO:0000256" key="3">
    <source>
        <dbReference type="ARBA" id="ARBA00022475"/>
    </source>
</evidence>
<feature type="transmembrane region" description="Helical" evidence="7">
    <location>
        <begin position="753"/>
        <end position="772"/>
    </location>
</feature>
<dbReference type="KEGG" id="lpav:PLANPX_0263"/>
<feature type="transmembrane region" description="Helical" evidence="7">
    <location>
        <begin position="705"/>
        <end position="733"/>
    </location>
</feature>
<feature type="transmembrane region" description="Helical" evidence="7">
    <location>
        <begin position="320"/>
        <end position="343"/>
    </location>
</feature>
<feature type="transmembrane region" description="Helical" evidence="7">
    <location>
        <begin position="20"/>
        <end position="42"/>
    </location>
</feature>
<dbReference type="Pfam" id="PF02687">
    <property type="entry name" value="FtsX"/>
    <property type="match status" value="2"/>
</dbReference>
<dbReference type="InterPro" id="IPR051447">
    <property type="entry name" value="Lipoprotein-release_system"/>
</dbReference>
<keyword evidence="6 7" id="KW-0472">Membrane</keyword>
<keyword evidence="4 7" id="KW-0812">Transmembrane</keyword>
<organism evidence="9 10">
    <name type="scientific">Lacipirellula parvula</name>
    <dbReference type="NCBI Taxonomy" id="2650471"/>
    <lineage>
        <taxon>Bacteria</taxon>
        <taxon>Pseudomonadati</taxon>
        <taxon>Planctomycetota</taxon>
        <taxon>Planctomycetia</taxon>
        <taxon>Pirellulales</taxon>
        <taxon>Lacipirellulaceae</taxon>
        <taxon>Lacipirellula</taxon>
    </lineage>
</organism>
<protein>
    <submittedName>
        <fullName evidence="9">ABC transporter</fullName>
    </submittedName>
</protein>
<dbReference type="AlphaFoldDB" id="A0A5K7X7E8"/>
<evidence type="ECO:0000313" key="10">
    <source>
        <dbReference type="Proteomes" id="UP000326837"/>
    </source>
</evidence>
<feature type="transmembrane region" description="Helical" evidence="7">
    <location>
        <begin position="665"/>
        <end position="684"/>
    </location>
</feature>
<feature type="domain" description="ABC3 transporter permease C-terminal" evidence="8">
    <location>
        <begin position="271"/>
        <end position="391"/>
    </location>
</feature>
<feature type="transmembrane region" description="Helical" evidence="7">
    <location>
        <begin position="363"/>
        <end position="387"/>
    </location>
</feature>
<comment type="subcellular location">
    <subcellularLocation>
        <location evidence="1">Cell membrane</location>
        <topology evidence="1">Multi-pass membrane protein</topology>
    </subcellularLocation>
</comment>
<comment type="similarity">
    <text evidence="2">Belongs to the ABC-4 integral membrane protein family. LolC/E subfamily.</text>
</comment>
<accession>A0A5K7X7E8</accession>
<evidence type="ECO:0000256" key="1">
    <source>
        <dbReference type="ARBA" id="ARBA00004651"/>
    </source>
</evidence>
<sequence length="789" mass="87457">MLIPPLDRKMFRDLWHMRGLAAAISVVMGCGIALFILSRSMLHSLELTQQTYYDRYNFADVFASIKRAPDEIIHRIERIPGVATAERRIVVPVNLSVPGLDEPASGRLISVPDVGRPRLNQLFLRRGRWLTPRSDDEALASEAFVDANRMEVGDRFSAVINGRMKELKIVGVVLSPEYIYEIKPGGIVPDNRHFGVFWMNEEALQLAYDMDGAFNDLAIKLMRGANPEDVIQRVDNLIEPYGGLGAFDRRDQLSHQFVDNEIEQNRNMGLFAPSIFLGVSAFLINVVMSRTINSQREQIAALKAFGYSNFEVGWHYIKSVLLIAALALAIGIPAGAWFGWLVTGMYARLFHFPVFLFRIYPSVLVAAALVAASAAVVGALGSVLRAVRLPPAEAMRPEPPAGFGPTILERLGVGRYVPPIALMVVRQLERHPVKTGLSTLAISLAVTVLVIGNFFQDSIDYMMNAQFHWVQRFDVSIATSDPVSDRALYELASMPGVMHCEPTRTVSARLRAGPRNRRVGVRGIEPDSTLYGLVNMDGHEATLPPHGLLVSQKLAEVLDVKVGDWVELEVLTDERPHRRVMIAATIKDFVGLSAYMDLAELRQIMLEGPVINGVNMEVDPAYQDALYRDLKETPAVATVMVKQHSIDSFNDTIAKNLGVMKRINLIFACIIAAGVVYNSARISLAERSRELATLRVIGFTRQEISSILLGELAIVTLLAIPVGLGLGTFFAWWMCTAFDQELFRFPMVVSNRTYAWASLVVIAASALSGLLVRRNLDHLDLVAVLKSRE</sequence>
<dbReference type="EMBL" id="AP021861">
    <property type="protein sequence ID" value="BBO30651.1"/>
    <property type="molecule type" value="Genomic_DNA"/>
</dbReference>
<dbReference type="Proteomes" id="UP000326837">
    <property type="component" value="Chromosome"/>
</dbReference>
<keyword evidence="10" id="KW-1185">Reference proteome</keyword>
<dbReference type="PANTHER" id="PTHR30489:SF0">
    <property type="entry name" value="LIPOPROTEIN-RELEASING SYSTEM TRANSMEMBRANE PROTEIN LOLE"/>
    <property type="match status" value="1"/>
</dbReference>
<evidence type="ECO:0000256" key="5">
    <source>
        <dbReference type="ARBA" id="ARBA00022989"/>
    </source>
</evidence>
<dbReference type="GO" id="GO:0098797">
    <property type="term" value="C:plasma membrane protein complex"/>
    <property type="evidence" value="ECO:0007669"/>
    <property type="project" value="TreeGrafter"/>
</dbReference>
<evidence type="ECO:0000256" key="2">
    <source>
        <dbReference type="ARBA" id="ARBA00005236"/>
    </source>
</evidence>
<dbReference type="InterPro" id="IPR003838">
    <property type="entry name" value="ABC3_permease_C"/>
</dbReference>
<evidence type="ECO:0000256" key="6">
    <source>
        <dbReference type="ARBA" id="ARBA00023136"/>
    </source>
</evidence>
<keyword evidence="3" id="KW-1003">Cell membrane</keyword>
<dbReference type="PANTHER" id="PTHR30489">
    <property type="entry name" value="LIPOPROTEIN-RELEASING SYSTEM TRANSMEMBRANE PROTEIN LOLE"/>
    <property type="match status" value="1"/>
</dbReference>
<proteinExistence type="inferred from homology"/>
<dbReference type="GO" id="GO:0044874">
    <property type="term" value="P:lipoprotein localization to outer membrane"/>
    <property type="evidence" value="ECO:0007669"/>
    <property type="project" value="TreeGrafter"/>
</dbReference>
<gene>
    <name evidence="9" type="ORF">PLANPX_0263</name>
</gene>
<evidence type="ECO:0000313" key="9">
    <source>
        <dbReference type="EMBL" id="BBO30651.1"/>
    </source>
</evidence>
<name>A0A5K7X7E8_9BACT</name>